<dbReference type="EMBL" id="RJKN01000004">
    <property type="protein sequence ID" value="ROP43283.1"/>
    <property type="molecule type" value="Genomic_DNA"/>
</dbReference>
<name>A0A3N1HL83_9ACTN</name>
<dbReference type="AlphaFoldDB" id="A0A3N1HL83"/>
<dbReference type="InterPro" id="IPR000835">
    <property type="entry name" value="HTH_MarR-typ"/>
</dbReference>
<organism evidence="3 4">
    <name type="scientific">Pseudokineococcus lusitanus</name>
    <dbReference type="NCBI Taxonomy" id="763993"/>
    <lineage>
        <taxon>Bacteria</taxon>
        <taxon>Bacillati</taxon>
        <taxon>Actinomycetota</taxon>
        <taxon>Actinomycetes</taxon>
        <taxon>Kineosporiales</taxon>
        <taxon>Kineosporiaceae</taxon>
        <taxon>Pseudokineococcus</taxon>
    </lineage>
</organism>
<dbReference type="PANTHER" id="PTHR33164">
    <property type="entry name" value="TRANSCRIPTIONAL REGULATOR, MARR FAMILY"/>
    <property type="match status" value="1"/>
</dbReference>
<dbReference type="Proteomes" id="UP000276232">
    <property type="component" value="Unassembled WGS sequence"/>
</dbReference>
<dbReference type="GO" id="GO:0006950">
    <property type="term" value="P:response to stress"/>
    <property type="evidence" value="ECO:0007669"/>
    <property type="project" value="TreeGrafter"/>
</dbReference>
<dbReference type="InterPro" id="IPR036388">
    <property type="entry name" value="WH-like_DNA-bd_sf"/>
</dbReference>
<dbReference type="GO" id="GO:0003700">
    <property type="term" value="F:DNA-binding transcription factor activity"/>
    <property type="evidence" value="ECO:0007669"/>
    <property type="project" value="InterPro"/>
</dbReference>
<dbReference type="InterPro" id="IPR036390">
    <property type="entry name" value="WH_DNA-bd_sf"/>
</dbReference>
<feature type="region of interest" description="Disordered" evidence="1">
    <location>
        <begin position="14"/>
        <end position="44"/>
    </location>
</feature>
<gene>
    <name evidence="3" type="ORF">EDC03_1885</name>
</gene>
<dbReference type="Gene3D" id="1.10.10.10">
    <property type="entry name" value="Winged helix-like DNA-binding domain superfamily/Winged helix DNA-binding domain"/>
    <property type="match status" value="1"/>
</dbReference>
<dbReference type="FunCoup" id="A0A3N1HL83">
    <property type="interactions" value="2"/>
</dbReference>
<dbReference type="Pfam" id="PF12802">
    <property type="entry name" value="MarR_2"/>
    <property type="match status" value="1"/>
</dbReference>
<evidence type="ECO:0000256" key="1">
    <source>
        <dbReference type="SAM" id="MobiDB-lite"/>
    </source>
</evidence>
<reference evidence="3 4" key="1">
    <citation type="journal article" date="2015" name="Stand. Genomic Sci.">
        <title>Genomic Encyclopedia of Bacterial and Archaeal Type Strains, Phase III: the genomes of soil and plant-associated and newly described type strains.</title>
        <authorList>
            <person name="Whitman W.B."/>
            <person name="Woyke T."/>
            <person name="Klenk H.P."/>
            <person name="Zhou Y."/>
            <person name="Lilburn T.G."/>
            <person name="Beck B.J."/>
            <person name="De Vos P."/>
            <person name="Vandamme P."/>
            <person name="Eisen J.A."/>
            <person name="Garrity G."/>
            <person name="Hugenholtz P."/>
            <person name="Kyrpides N.C."/>
        </authorList>
    </citation>
    <scope>NUCLEOTIDE SEQUENCE [LARGE SCALE GENOMIC DNA]</scope>
    <source>
        <strain evidence="3 4">CECT 7306</strain>
    </source>
</reference>
<proteinExistence type="predicted"/>
<protein>
    <submittedName>
        <fullName evidence="3">MarR family transcriptional regulator</fullName>
    </submittedName>
</protein>
<dbReference type="SMART" id="SM00347">
    <property type="entry name" value="HTH_MARR"/>
    <property type="match status" value="1"/>
</dbReference>
<keyword evidence="4" id="KW-1185">Reference proteome</keyword>
<feature type="domain" description="HTH marR-type" evidence="2">
    <location>
        <begin position="48"/>
        <end position="184"/>
    </location>
</feature>
<dbReference type="PRINTS" id="PR00598">
    <property type="entry name" value="HTHMARR"/>
</dbReference>
<sequence length="188" mass="20367">MRWPTVPGGYGALMPPAAAVPPRDAPDPSVTAPGTPGDGATRWLDPREQGVWRSYLEGTQRLWDHLGAVHEAAAEVSLQEYEVLVRLSEADDGGLRMSQLAYVLVHSRSRLTHTVGRMEIRGLVERRASPDDGRGVLCVITDEGRAALERTAPLHVTGVREVLVDVLRPDELDALGAALEKVAARLRG</sequence>
<evidence type="ECO:0000313" key="3">
    <source>
        <dbReference type="EMBL" id="ROP43283.1"/>
    </source>
</evidence>
<dbReference type="InParanoid" id="A0A3N1HL83"/>
<comment type="caution">
    <text evidence="3">The sequence shown here is derived from an EMBL/GenBank/DDBJ whole genome shotgun (WGS) entry which is preliminary data.</text>
</comment>
<dbReference type="InterPro" id="IPR039422">
    <property type="entry name" value="MarR/SlyA-like"/>
</dbReference>
<dbReference type="PANTHER" id="PTHR33164:SF99">
    <property type="entry name" value="MARR FAMILY REGULATORY PROTEIN"/>
    <property type="match status" value="1"/>
</dbReference>
<accession>A0A3N1HL83</accession>
<evidence type="ECO:0000313" key="4">
    <source>
        <dbReference type="Proteomes" id="UP000276232"/>
    </source>
</evidence>
<evidence type="ECO:0000259" key="2">
    <source>
        <dbReference type="PROSITE" id="PS50995"/>
    </source>
</evidence>
<dbReference type="SUPFAM" id="SSF46785">
    <property type="entry name" value="Winged helix' DNA-binding domain"/>
    <property type="match status" value="1"/>
</dbReference>
<dbReference type="PROSITE" id="PS50995">
    <property type="entry name" value="HTH_MARR_2"/>
    <property type="match status" value="1"/>
</dbReference>